<protein>
    <recommendedName>
        <fullName evidence="3">LXG domain-containing protein</fullName>
    </recommendedName>
</protein>
<accession>A0A081QQI0</accession>
<gene>
    <name evidence="4" type="ORF">SK578_1300</name>
</gene>
<comment type="caution">
    <text evidence="4">The sequence shown here is derived from an EMBL/GenBank/DDBJ whole genome shotgun (WGS) entry which is preliminary data.</text>
</comment>
<dbReference type="InterPro" id="IPR051768">
    <property type="entry name" value="Bact_secretion_toxin"/>
</dbReference>
<evidence type="ECO:0000313" key="5">
    <source>
        <dbReference type="Proteomes" id="UP000028089"/>
    </source>
</evidence>
<keyword evidence="2" id="KW-0472">Membrane</keyword>
<evidence type="ECO:0000259" key="3">
    <source>
        <dbReference type="PROSITE" id="PS51756"/>
    </source>
</evidence>
<evidence type="ECO:0000313" key="4">
    <source>
        <dbReference type="EMBL" id="KEQ45203.1"/>
    </source>
</evidence>
<evidence type="ECO:0000256" key="2">
    <source>
        <dbReference type="SAM" id="Phobius"/>
    </source>
</evidence>
<proteinExistence type="inferred from homology"/>
<dbReference type="RefSeq" id="WP_080709985.1">
    <property type="nucleotide sequence ID" value="NZ_JPFY01000013.1"/>
</dbReference>
<keyword evidence="2" id="KW-0812">Transmembrane</keyword>
<dbReference type="EMBL" id="JPFY01000013">
    <property type="protein sequence ID" value="KEQ45203.1"/>
    <property type="molecule type" value="Genomic_DNA"/>
</dbReference>
<dbReference type="PROSITE" id="PS51756">
    <property type="entry name" value="LXG"/>
    <property type="match status" value="1"/>
</dbReference>
<sequence>MGVDMYLWKSKNQASSTSRALQNQNQAYQSLHKALNDFSSNSGDLSGLAYDSAKVYCSQILIPLTKACILLNEEIEKATLSLPDKFISEVDSVSLREDELRQKIAQAHKSIVYYQKLRNMEYRVEQPDYFFINSLTEHIEIQQKVKQKLEDKLQKLLTFHNSSSGLFSNIDGLYQVVRQGLSQAKSSWNEETKTFVIPPQEELMWVKQVHESWGRRLDKEKLKSGEGLTIEDIEALLTYARSHPEELVSPELIQQLKSALELVRENYDKNSTQFDLLATIIEQLGIGVQRFGGLATILEGIKGPSTFALNGASTSFVLVKQTGIGQALVQKGTNIANWGKWGGRSLMGIGFGLGMYDDIVNKDKSIGQAVVHNGLSTGIGFGAAELTTVALGAFLGSNPVGWAAVGVATASFAIGVGVTWLFNKAYENNFLGLKDGLDTTGAFLDDVGKNVGQAISNSVESAKNWASEMVSDVGNAISGGLSALNPFD</sequence>
<feature type="transmembrane region" description="Helical" evidence="2">
    <location>
        <begin position="400"/>
        <end position="422"/>
    </location>
</feature>
<dbReference type="Proteomes" id="UP000028089">
    <property type="component" value="Unassembled WGS sequence"/>
</dbReference>
<dbReference type="InterPro" id="IPR006829">
    <property type="entry name" value="LXG_dom"/>
</dbReference>
<dbReference type="PANTHER" id="PTHR34976">
    <property type="entry name" value="RIBONUCLEASE YQCG-RELATED"/>
    <property type="match status" value="1"/>
</dbReference>
<dbReference type="PATRIC" id="fig|28037.93.peg.1254"/>
<name>A0A081QQI0_STRMT</name>
<keyword evidence="2" id="KW-1133">Transmembrane helix</keyword>
<feature type="domain" description="LXG" evidence="3">
    <location>
        <begin position="1"/>
        <end position="226"/>
    </location>
</feature>
<reference evidence="4 5" key="1">
    <citation type="submission" date="2014-05" db="EMBL/GenBank/DDBJ databases">
        <authorList>
            <person name="Daugherty S.C."/>
            <person name="Tallon L.J."/>
            <person name="Sadzewicz L."/>
            <person name="Kilian M."/>
            <person name="Tettelin H."/>
        </authorList>
    </citation>
    <scope>NUCLEOTIDE SEQUENCE [LARGE SCALE GENOMIC DNA]</scope>
    <source>
        <strain evidence="4 5">SK578</strain>
    </source>
</reference>
<dbReference type="AlphaFoldDB" id="A0A081QQI0"/>
<evidence type="ECO:0000256" key="1">
    <source>
        <dbReference type="ARBA" id="ARBA00034117"/>
    </source>
</evidence>
<dbReference type="PANTHER" id="PTHR34976:SF1">
    <property type="entry name" value="TOXIN BC_0920"/>
    <property type="match status" value="1"/>
</dbReference>
<comment type="similarity">
    <text evidence="1">In the N-terminal section; belongs to the LXG family.</text>
</comment>
<organism evidence="4 5">
    <name type="scientific">Streptococcus mitis</name>
    <dbReference type="NCBI Taxonomy" id="28037"/>
    <lineage>
        <taxon>Bacteria</taxon>
        <taxon>Bacillati</taxon>
        <taxon>Bacillota</taxon>
        <taxon>Bacilli</taxon>
        <taxon>Lactobacillales</taxon>
        <taxon>Streptococcaceae</taxon>
        <taxon>Streptococcus</taxon>
        <taxon>Streptococcus mitis group</taxon>
    </lineage>
</organism>